<evidence type="ECO:0000313" key="5">
    <source>
        <dbReference type="Proteomes" id="UP000277580"/>
    </source>
</evidence>
<dbReference type="Gene3D" id="1.25.40.20">
    <property type="entry name" value="Ankyrin repeat-containing domain"/>
    <property type="match status" value="2"/>
</dbReference>
<dbReference type="InterPro" id="IPR002110">
    <property type="entry name" value="Ankyrin_rpt"/>
</dbReference>
<reference evidence="4 5" key="1">
    <citation type="journal article" date="2018" name="Nat. Ecol. Evol.">
        <title>Pezizomycetes genomes reveal the molecular basis of ectomycorrhizal truffle lifestyle.</title>
        <authorList>
            <person name="Murat C."/>
            <person name="Payen T."/>
            <person name="Noel B."/>
            <person name="Kuo A."/>
            <person name="Morin E."/>
            <person name="Chen J."/>
            <person name="Kohler A."/>
            <person name="Krizsan K."/>
            <person name="Balestrini R."/>
            <person name="Da Silva C."/>
            <person name="Montanini B."/>
            <person name="Hainaut M."/>
            <person name="Levati E."/>
            <person name="Barry K.W."/>
            <person name="Belfiori B."/>
            <person name="Cichocki N."/>
            <person name="Clum A."/>
            <person name="Dockter R.B."/>
            <person name="Fauchery L."/>
            <person name="Guy J."/>
            <person name="Iotti M."/>
            <person name="Le Tacon F."/>
            <person name="Lindquist E.A."/>
            <person name="Lipzen A."/>
            <person name="Malagnac F."/>
            <person name="Mello A."/>
            <person name="Molinier V."/>
            <person name="Miyauchi S."/>
            <person name="Poulain J."/>
            <person name="Riccioni C."/>
            <person name="Rubini A."/>
            <person name="Sitrit Y."/>
            <person name="Splivallo R."/>
            <person name="Traeger S."/>
            <person name="Wang M."/>
            <person name="Zifcakova L."/>
            <person name="Wipf D."/>
            <person name="Zambonelli A."/>
            <person name="Paolocci F."/>
            <person name="Nowrousian M."/>
            <person name="Ottonello S."/>
            <person name="Baldrian P."/>
            <person name="Spatafora J.W."/>
            <person name="Henrissat B."/>
            <person name="Nagy L.G."/>
            <person name="Aury J.M."/>
            <person name="Wincker P."/>
            <person name="Grigoriev I.V."/>
            <person name="Bonfante P."/>
            <person name="Martin F.M."/>
        </authorList>
    </citation>
    <scope>NUCLEOTIDE SEQUENCE [LARGE SCALE GENOMIC DNA]</scope>
    <source>
        <strain evidence="4 5">CCBAS932</strain>
    </source>
</reference>
<dbReference type="PANTHER" id="PTHR24123">
    <property type="entry name" value="ANKYRIN REPEAT-CONTAINING"/>
    <property type="match status" value="1"/>
</dbReference>
<dbReference type="InterPro" id="IPR036770">
    <property type="entry name" value="Ankyrin_rpt-contain_sf"/>
</dbReference>
<keyword evidence="2 3" id="KW-0040">ANK repeat</keyword>
<dbReference type="AlphaFoldDB" id="A0A3N4KBJ2"/>
<evidence type="ECO:0000256" key="2">
    <source>
        <dbReference type="ARBA" id="ARBA00023043"/>
    </source>
</evidence>
<dbReference type="InterPro" id="IPR051165">
    <property type="entry name" value="Multifunctional_ANK_Repeat"/>
</dbReference>
<protein>
    <submittedName>
        <fullName evidence="4">Ankyrin</fullName>
    </submittedName>
</protein>
<accession>A0A3N4KBJ2</accession>
<dbReference type="EMBL" id="ML119173">
    <property type="protein sequence ID" value="RPB07866.1"/>
    <property type="molecule type" value="Genomic_DNA"/>
</dbReference>
<feature type="repeat" description="ANK" evidence="3">
    <location>
        <begin position="66"/>
        <end position="99"/>
    </location>
</feature>
<feature type="non-terminal residue" evidence="4">
    <location>
        <position position="1"/>
    </location>
</feature>
<keyword evidence="5" id="KW-1185">Reference proteome</keyword>
<dbReference type="SMART" id="SM00248">
    <property type="entry name" value="ANK"/>
    <property type="match status" value="5"/>
</dbReference>
<feature type="non-terminal residue" evidence="4">
    <location>
        <position position="198"/>
    </location>
</feature>
<organism evidence="4 5">
    <name type="scientific">Morchella conica CCBAS932</name>
    <dbReference type="NCBI Taxonomy" id="1392247"/>
    <lineage>
        <taxon>Eukaryota</taxon>
        <taxon>Fungi</taxon>
        <taxon>Dikarya</taxon>
        <taxon>Ascomycota</taxon>
        <taxon>Pezizomycotina</taxon>
        <taxon>Pezizomycetes</taxon>
        <taxon>Pezizales</taxon>
        <taxon>Morchellaceae</taxon>
        <taxon>Morchella</taxon>
    </lineage>
</organism>
<dbReference type="PROSITE" id="PS50088">
    <property type="entry name" value="ANK_REPEAT"/>
    <property type="match status" value="2"/>
</dbReference>
<dbReference type="Proteomes" id="UP000277580">
    <property type="component" value="Unassembled WGS sequence"/>
</dbReference>
<dbReference type="SUPFAM" id="SSF48403">
    <property type="entry name" value="Ankyrin repeat"/>
    <property type="match status" value="1"/>
</dbReference>
<dbReference type="OrthoDB" id="341259at2759"/>
<gene>
    <name evidence="4" type="ORF">P167DRAFT_469599</name>
</gene>
<evidence type="ECO:0000256" key="1">
    <source>
        <dbReference type="ARBA" id="ARBA00022737"/>
    </source>
</evidence>
<dbReference type="Pfam" id="PF12796">
    <property type="entry name" value="Ank_2"/>
    <property type="match status" value="2"/>
</dbReference>
<dbReference type="PROSITE" id="PS50297">
    <property type="entry name" value="ANK_REP_REGION"/>
    <property type="match status" value="2"/>
</dbReference>
<keyword evidence="1" id="KW-0677">Repeat</keyword>
<evidence type="ECO:0000313" key="4">
    <source>
        <dbReference type="EMBL" id="RPB07866.1"/>
    </source>
</evidence>
<evidence type="ECO:0000256" key="3">
    <source>
        <dbReference type="PROSITE-ProRule" id="PRU00023"/>
    </source>
</evidence>
<dbReference type="PANTHER" id="PTHR24123:SF33">
    <property type="entry name" value="PROTEIN HOS4"/>
    <property type="match status" value="1"/>
</dbReference>
<sequence length="198" mass="21156">LFWAVEAGHKNLATLILKSDEELSNINTLNACGRSALHEAVYRGNYTMVQLILSNTTTCVDLPDAQGRTPLYLAVVERKDPGMTALLLEHGANTTSYTDPATGRKLLHLSVLHPGTSAMVSSLLAHGADPTSRTLMGQSALHLAAKLADATTVRVLLSNAKCAENINTRDMFGWSPLHLAAKAGSEEVVKVLLEKGAE</sequence>
<proteinExistence type="predicted"/>
<feature type="repeat" description="ANK" evidence="3">
    <location>
        <begin position="172"/>
        <end position="198"/>
    </location>
</feature>
<name>A0A3N4KBJ2_9PEZI</name>
<dbReference type="InParanoid" id="A0A3N4KBJ2"/>
<dbReference type="STRING" id="1392247.A0A3N4KBJ2"/>